<name>A0A6G0XVY8_9STRA</name>
<dbReference type="Pfam" id="PF01590">
    <property type="entry name" value="GAF"/>
    <property type="match status" value="1"/>
</dbReference>
<dbReference type="Proteomes" id="UP000481153">
    <property type="component" value="Unassembled WGS sequence"/>
</dbReference>
<evidence type="ECO:0000259" key="7">
    <source>
        <dbReference type="PROSITE" id="PS50178"/>
    </source>
</evidence>
<keyword evidence="1" id="KW-0479">Metal-binding</keyword>
<evidence type="ECO:0000256" key="1">
    <source>
        <dbReference type="ARBA" id="ARBA00022723"/>
    </source>
</evidence>
<feature type="region of interest" description="Disordered" evidence="6">
    <location>
        <begin position="1"/>
        <end position="31"/>
    </location>
</feature>
<evidence type="ECO:0000313" key="8">
    <source>
        <dbReference type="EMBL" id="KAF0744657.1"/>
    </source>
</evidence>
<reference evidence="8 9" key="1">
    <citation type="submission" date="2019-07" db="EMBL/GenBank/DDBJ databases">
        <title>Genomics analysis of Aphanomyces spp. identifies a new class of oomycete effector associated with host adaptation.</title>
        <authorList>
            <person name="Gaulin E."/>
        </authorList>
    </citation>
    <scope>NUCLEOTIDE SEQUENCE [LARGE SCALE GENOMIC DNA]</scope>
    <source>
        <strain evidence="8 9">ATCC 201684</strain>
    </source>
</reference>
<dbReference type="InterPro" id="IPR013083">
    <property type="entry name" value="Znf_RING/FYVE/PHD"/>
</dbReference>
<dbReference type="VEuPathDB" id="FungiDB:AeMF1_018502"/>
<keyword evidence="3" id="KW-0862">Zinc</keyword>
<keyword evidence="2 4" id="KW-0863">Zinc-finger</keyword>
<evidence type="ECO:0000256" key="6">
    <source>
        <dbReference type="SAM" id="MobiDB-lite"/>
    </source>
</evidence>
<dbReference type="GO" id="GO:0008270">
    <property type="term" value="F:zinc ion binding"/>
    <property type="evidence" value="ECO:0007669"/>
    <property type="project" value="UniProtKB-KW"/>
</dbReference>
<feature type="domain" description="FYVE-type" evidence="7">
    <location>
        <begin position="62"/>
        <end position="126"/>
    </location>
</feature>
<dbReference type="SUPFAM" id="SSF55781">
    <property type="entry name" value="GAF domain-like"/>
    <property type="match status" value="1"/>
</dbReference>
<dbReference type="Pfam" id="PF01363">
    <property type="entry name" value="FYVE"/>
    <property type="match status" value="1"/>
</dbReference>
<keyword evidence="9" id="KW-1185">Reference proteome</keyword>
<feature type="region of interest" description="Disordered" evidence="6">
    <location>
        <begin position="346"/>
        <end position="431"/>
    </location>
</feature>
<accession>A0A6G0XVY8</accession>
<feature type="compositionally biased region" description="Polar residues" evidence="6">
    <location>
        <begin position="350"/>
        <end position="361"/>
    </location>
</feature>
<dbReference type="InterPro" id="IPR000306">
    <property type="entry name" value="Znf_FYVE"/>
</dbReference>
<dbReference type="PANTHER" id="PTHR43102:SF2">
    <property type="entry name" value="GAF DOMAIN-CONTAINING PROTEIN"/>
    <property type="match status" value="1"/>
</dbReference>
<protein>
    <recommendedName>
        <fullName evidence="7">FYVE-type domain-containing protein</fullName>
    </recommendedName>
</protein>
<dbReference type="PANTHER" id="PTHR43102">
    <property type="entry name" value="SLR1143 PROTEIN"/>
    <property type="match status" value="1"/>
</dbReference>
<comment type="caution">
    <text evidence="8">The sequence shown here is derived from an EMBL/GenBank/DDBJ whole genome shotgun (WGS) entry which is preliminary data.</text>
</comment>
<evidence type="ECO:0000256" key="3">
    <source>
        <dbReference type="ARBA" id="ARBA00022833"/>
    </source>
</evidence>
<proteinExistence type="predicted"/>
<evidence type="ECO:0000313" key="9">
    <source>
        <dbReference type="Proteomes" id="UP000481153"/>
    </source>
</evidence>
<evidence type="ECO:0000256" key="5">
    <source>
        <dbReference type="SAM" id="Coils"/>
    </source>
</evidence>
<evidence type="ECO:0000256" key="4">
    <source>
        <dbReference type="PROSITE-ProRule" id="PRU00091"/>
    </source>
</evidence>
<dbReference type="SUPFAM" id="SSF57903">
    <property type="entry name" value="FYVE/PHD zinc finger"/>
    <property type="match status" value="1"/>
</dbReference>
<dbReference type="SMART" id="SM00064">
    <property type="entry name" value="FYVE"/>
    <property type="match status" value="1"/>
</dbReference>
<feature type="compositionally biased region" description="Pro residues" evidence="6">
    <location>
        <begin position="403"/>
        <end position="424"/>
    </location>
</feature>
<organism evidence="8 9">
    <name type="scientific">Aphanomyces euteiches</name>
    <dbReference type="NCBI Taxonomy" id="100861"/>
    <lineage>
        <taxon>Eukaryota</taxon>
        <taxon>Sar</taxon>
        <taxon>Stramenopiles</taxon>
        <taxon>Oomycota</taxon>
        <taxon>Saprolegniomycetes</taxon>
        <taxon>Saprolegniales</taxon>
        <taxon>Verrucalvaceae</taxon>
        <taxon>Aphanomyces</taxon>
    </lineage>
</organism>
<dbReference type="PROSITE" id="PS50178">
    <property type="entry name" value="ZF_FYVE"/>
    <property type="match status" value="1"/>
</dbReference>
<dbReference type="AlphaFoldDB" id="A0A6G0XVY8"/>
<dbReference type="InterPro" id="IPR017455">
    <property type="entry name" value="Znf_FYVE-rel"/>
</dbReference>
<feature type="coiled-coil region" evidence="5">
    <location>
        <begin position="476"/>
        <end position="503"/>
    </location>
</feature>
<dbReference type="Gene3D" id="3.30.450.40">
    <property type="match status" value="1"/>
</dbReference>
<dbReference type="InterPro" id="IPR011011">
    <property type="entry name" value="Znf_FYVE_PHD"/>
</dbReference>
<dbReference type="Gene3D" id="3.30.40.10">
    <property type="entry name" value="Zinc/RING finger domain, C3HC4 (zinc finger)"/>
    <property type="match status" value="1"/>
</dbReference>
<keyword evidence="5" id="KW-0175">Coiled coil</keyword>
<sequence>MKPAGASSADGHSAQGAAMKQPKASTVTASTSTGGKDLIIVPPTQVILTQKELVSPDLWVDKQSRGKCYVCSRPFHTLLRTKHNCRKCGEVVCSKCRVAQILHMPSVPAKEYASIQICLVCNHSILGESSTDEKLHPRNASLASALSNESGTDAAETETSDGMIPCPYELDWNWVHPWPKPPALPAAVEAQQMEVLASLNILDTPREDAFDRIALAARKFTTSSCKVACVSFMDLQKQRQWFKGSCGLAQEEMPRIVSFCTHTIYLNQPVIVLDARIDERFCLNPLVTGSGQFRFYASVPITVDGVCIGTIFVLDAETRAESDVDISRLVKLSVVVSKLLVERREAKLHPSQQSTTSSRKPQQPPSAAEDKPMRSYSMAMELPPALSRHQSTDEILPSKADFPPQPPTQAPPKEPMAEPQPQPLPDKSTTVALQDPQAKVDASGNKMEAMLMNLLSQTTLTQQQIANQQGAMHAQIGQHSTQLNKLAEAVARMEAKLSEKKTSPDA</sequence>
<gene>
    <name evidence="8" type="ORF">Ae201684_001118</name>
</gene>
<evidence type="ECO:0000256" key="2">
    <source>
        <dbReference type="ARBA" id="ARBA00022771"/>
    </source>
</evidence>
<dbReference type="InterPro" id="IPR029016">
    <property type="entry name" value="GAF-like_dom_sf"/>
</dbReference>
<dbReference type="EMBL" id="VJMJ01000009">
    <property type="protein sequence ID" value="KAF0744657.1"/>
    <property type="molecule type" value="Genomic_DNA"/>
</dbReference>
<dbReference type="InterPro" id="IPR003018">
    <property type="entry name" value="GAF"/>
</dbReference>